<comment type="caution">
    <text evidence="3">The sequence shown here is derived from an EMBL/GenBank/DDBJ whole genome shotgun (WGS) entry which is preliminary data.</text>
</comment>
<dbReference type="Proteomes" id="UP001609219">
    <property type="component" value="Unassembled WGS sequence"/>
</dbReference>
<keyword evidence="6" id="KW-1185">Reference proteome</keyword>
<name>A0ABW7KBJ4_9NOCA</name>
<evidence type="ECO:0000256" key="1">
    <source>
        <dbReference type="SAM" id="MobiDB-lite"/>
    </source>
</evidence>
<dbReference type="RefSeq" id="WP_395124288.1">
    <property type="nucleotide sequence ID" value="NZ_JBIMSN010000126.1"/>
</dbReference>
<evidence type="ECO:0000313" key="5">
    <source>
        <dbReference type="Proteomes" id="UP001609176"/>
    </source>
</evidence>
<dbReference type="EMBL" id="JBIMSP010000012">
    <property type="protein sequence ID" value="MFH5242279.1"/>
    <property type="molecule type" value="Genomic_DNA"/>
</dbReference>
<dbReference type="Proteomes" id="UP001609176">
    <property type="component" value="Unassembled WGS sequence"/>
</dbReference>
<protein>
    <recommendedName>
        <fullName evidence="2">DUF7426 domain-containing protein</fullName>
    </recommendedName>
</protein>
<proteinExistence type="predicted"/>
<organism evidence="3 6">
    <name type="scientific">Antrihabitans spumae</name>
    <dbReference type="NCBI Taxonomy" id="3373370"/>
    <lineage>
        <taxon>Bacteria</taxon>
        <taxon>Bacillati</taxon>
        <taxon>Actinomycetota</taxon>
        <taxon>Actinomycetes</taxon>
        <taxon>Mycobacteriales</taxon>
        <taxon>Nocardiaceae</taxon>
        <taxon>Antrihabitans</taxon>
    </lineage>
</organism>
<dbReference type="Pfam" id="PF24201">
    <property type="entry name" value="DUF7426"/>
    <property type="match status" value="1"/>
</dbReference>
<feature type="domain" description="DUF7426" evidence="2">
    <location>
        <begin position="4"/>
        <end position="106"/>
    </location>
</feature>
<gene>
    <name evidence="4" type="ORF">ACHIPV_10330</name>
    <name evidence="3" type="ORF">ACHIRB_25435</name>
</gene>
<evidence type="ECO:0000259" key="2">
    <source>
        <dbReference type="Pfam" id="PF24201"/>
    </source>
</evidence>
<sequence>MSYKDLEEFFDPDLYLPIGGTRYRVESPTAFDGLRLRKRLLTGGRLVDKEEVDEIRKLLGDTLSQMQADGVKWPEIVHAGRTALLHYAVSAEAAQIHWDHENSGGEDPGNPLPPEPVATGA</sequence>
<evidence type="ECO:0000313" key="4">
    <source>
        <dbReference type="EMBL" id="MFH5242279.1"/>
    </source>
</evidence>
<accession>A0ABW7KBJ4</accession>
<evidence type="ECO:0000313" key="6">
    <source>
        <dbReference type="Proteomes" id="UP001609219"/>
    </source>
</evidence>
<reference evidence="5 6" key="1">
    <citation type="submission" date="2024-10" db="EMBL/GenBank/DDBJ databases">
        <authorList>
            <person name="Riesco R."/>
        </authorList>
    </citation>
    <scope>NUCLEOTIDE SEQUENCE [LARGE SCALE GENOMIC DNA]</scope>
    <source>
        <strain evidence="4 5">NCIMB 15448</strain>
        <strain evidence="3 6">NCIMB 15450</strain>
    </source>
</reference>
<dbReference type="EMBL" id="JBIMSN010000126">
    <property type="protein sequence ID" value="MFH5231886.1"/>
    <property type="molecule type" value="Genomic_DNA"/>
</dbReference>
<feature type="compositionally biased region" description="Pro residues" evidence="1">
    <location>
        <begin position="110"/>
        <end position="121"/>
    </location>
</feature>
<dbReference type="InterPro" id="IPR055849">
    <property type="entry name" value="DUF7426"/>
</dbReference>
<feature type="region of interest" description="Disordered" evidence="1">
    <location>
        <begin position="96"/>
        <end position="121"/>
    </location>
</feature>
<evidence type="ECO:0000313" key="3">
    <source>
        <dbReference type="EMBL" id="MFH5231886.1"/>
    </source>
</evidence>